<organism evidence="3 4">
    <name type="scientific">Candidatus Sodalis pierantonii str. SOPE</name>
    <dbReference type="NCBI Taxonomy" id="2342"/>
    <lineage>
        <taxon>Bacteria</taxon>
        <taxon>Pseudomonadati</taxon>
        <taxon>Pseudomonadota</taxon>
        <taxon>Gammaproteobacteria</taxon>
        <taxon>Enterobacterales</taxon>
        <taxon>Bruguierivoracaceae</taxon>
        <taxon>Sodalis</taxon>
    </lineage>
</organism>
<evidence type="ECO:0000256" key="2">
    <source>
        <dbReference type="SAM" id="Phobius"/>
    </source>
</evidence>
<evidence type="ECO:0008006" key="5">
    <source>
        <dbReference type="Google" id="ProtNLM"/>
    </source>
</evidence>
<dbReference type="STRING" id="2342.SOPEG_2227"/>
<keyword evidence="2" id="KW-0472">Membrane</keyword>
<dbReference type="EMBL" id="CP006568">
    <property type="protein sequence ID" value="AHF74071.1"/>
    <property type="molecule type" value="Genomic_DNA"/>
</dbReference>
<protein>
    <recommendedName>
        <fullName evidence="5">Phage tail protein</fullName>
    </recommendedName>
</protein>
<dbReference type="PATRIC" id="fig|2342.5.peg.2353"/>
<gene>
    <name evidence="3" type="ORF">SOPEG_2227</name>
</gene>
<evidence type="ECO:0000256" key="1">
    <source>
        <dbReference type="SAM" id="MobiDB-lite"/>
    </source>
</evidence>
<dbReference type="Proteomes" id="UP000019025">
    <property type="component" value="Chromosome"/>
</dbReference>
<name>W0HJP9_9GAMM</name>
<evidence type="ECO:0000313" key="4">
    <source>
        <dbReference type="Proteomes" id="UP000019025"/>
    </source>
</evidence>
<keyword evidence="4" id="KW-1185">Reference proteome</keyword>
<dbReference type="AlphaFoldDB" id="W0HJP9"/>
<feature type="transmembrane region" description="Helical" evidence="2">
    <location>
        <begin position="31"/>
        <end position="48"/>
    </location>
</feature>
<dbReference type="HOGENOM" id="CLU_185136_0_0_6"/>
<dbReference type="eggNOG" id="ENOG5033JJT">
    <property type="taxonomic scope" value="Bacteria"/>
</dbReference>
<dbReference type="KEGG" id="pes:SOPEG_2227"/>
<keyword evidence="2" id="KW-1133">Transmembrane helix</keyword>
<feature type="region of interest" description="Disordered" evidence="1">
    <location>
        <begin position="75"/>
        <end position="98"/>
    </location>
</feature>
<keyword evidence="2" id="KW-0812">Transmembrane</keyword>
<accession>W0HJP9</accession>
<reference evidence="3 4" key="1">
    <citation type="journal article" date="2014" name="Genome Biol. Evol.">
        <title>Genome degeneration and adaptation in a nascent stage of symbiosis.</title>
        <authorList>
            <person name="Oakeson K.F."/>
            <person name="Gil R."/>
            <person name="Clayton A.L."/>
            <person name="Dunn D.M."/>
            <person name="von Niederhausern A.C."/>
            <person name="Hamil C."/>
            <person name="Aoyagi A."/>
            <person name="Duval B."/>
            <person name="Baca A."/>
            <person name="Silva F.J."/>
            <person name="Vallier A."/>
            <person name="Jackson D.G."/>
            <person name="Latorre A."/>
            <person name="Weiss R.B."/>
            <person name="Heddi A."/>
            <person name="Moya A."/>
            <person name="Dale C."/>
        </authorList>
    </citation>
    <scope>NUCLEOTIDE SEQUENCE [LARGE SCALE GENOMIC DNA]</scope>
    <source>
        <strain evidence="4">none</strain>
    </source>
</reference>
<evidence type="ECO:0000313" key="3">
    <source>
        <dbReference type="EMBL" id="AHF74071.1"/>
    </source>
</evidence>
<proteinExistence type="predicted"/>
<sequence length="98" mass="11060">MSLFQRLGDWLTYGMSAWVTSIGVMTLNEKMALAGMLVGLLFGARGWLHRVRMERGLARRNDLIAQILAQASRRPLSHAERQSLSQLQQDVPDDETGY</sequence>